<gene>
    <name evidence="2" type="ORF">L207DRAFT_580059</name>
</gene>
<dbReference type="AlphaFoldDB" id="A0A2J6RXE7"/>
<keyword evidence="3" id="KW-1185">Reference proteome</keyword>
<organism evidence="2 3">
    <name type="scientific">Hyaloscypha variabilis (strain UAMH 11265 / GT02V1 / F)</name>
    <name type="common">Meliniomyces variabilis</name>
    <dbReference type="NCBI Taxonomy" id="1149755"/>
    <lineage>
        <taxon>Eukaryota</taxon>
        <taxon>Fungi</taxon>
        <taxon>Dikarya</taxon>
        <taxon>Ascomycota</taxon>
        <taxon>Pezizomycotina</taxon>
        <taxon>Leotiomycetes</taxon>
        <taxon>Helotiales</taxon>
        <taxon>Hyaloscyphaceae</taxon>
        <taxon>Hyaloscypha</taxon>
        <taxon>Hyaloscypha variabilis</taxon>
    </lineage>
</organism>
<evidence type="ECO:0000313" key="2">
    <source>
        <dbReference type="EMBL" id="PMD43191.1"/>
    </source>
</evidence>
<evidence type="ECO:0000313" key="3">
    <source>
        <dbReference type="Proteomes" id="UP000235786"/>
    </source>
</evidence>
<evidence type="ECO:0008006" key="4">
    <source>
        <dbReference type="Google" id="ProtNLM"/>
    </source>
</evidence>
<proteinExistence type="predicted"/>
<dbReference type="EMBL" id="KZ613942">
    <property type="protein sequence ID" value="PMD43191.1"/>
    <property type="molecule type" value="Genomic_DNA"/>
</dbReference>
<protein>
    <recommendedName>
        <fullName evidence="4">Ubiquitin 3 binding protein But2 C-terminal domain-containing protein</fullName>
    </recommendedName>
</protein>
<name>A0A2J6RXE7_HYAVF</name>
<accession>A0A2J6RXE7</accession>
<reference evidence="2 3" key="1">
    <citation type="submission" date="2016-04" db="EMBL/GenBank/DDBJ databases">
        <title>A degradative enzymes factory behind the ericoid mycorrhizal symbiosis.</title>
        <authorList>
            <consortium name="DOE Joint Genome Institute"/>
            <person name="Martino E."/>
            <person name="Morin E."/>
            <person name="Grelet G."/>
            <person name="Kuo A."/>
            <person name="Kohler A."/>
            <person name="Daghino S."/>
            <person name="Barry K."/>
            <person name="Choi C."/>
            <person name="Cichocki N."/>
            <person name="Clum A."/>
            <person name="Copeland A."/>
            <person name="Hainaut M."/>
            <person name="Haridas S."/>
            <person name="Labutti K."/>
            <person name="Lindquist E."/>
            <person name="Lipzen A."/>
            <person name="Khouja H.-R."/>
            <person name="Murat C."/>
            <person name="Ohm R."/>
            <person name="Olson A."/>
            <person name="Spatafora J."/>
            <person name="Veneault-Fourrey C."/>
            <person name="Henrissat B."/>
            <person name="Grigoriev I."/>
            <person name="Martin F."/>
            <person name="Perotto S."/>
        </authorList>
    </citation>
    <scope>NUCLEOTIDE SEQUENCE [LARGE SCALE GENOMIC DNA]</scope>
    <source>
        <strain evidence="2 3">F</strain>
    </source>
</reference>
<feature type="signal peptide" evidence="1">
    <location>
        <begin position="1"/>
        <end position="20"/>
    </location>
</feature>
<dbReference type="Proteomes" id="UP000235786">
    <property type="component" value="Unassembled WGS sequence"/>
</dbReference>
<evidence type="ECO:0000256" key="1">
    <source>
        <dbReference type="SAM" id="SignalP"/>
    </source>
</evidence>
<dbReference type="OrthoDB" id="10617702at2759"/>
<keyword evidence="1" id="KW-0732">Signal</keyword>
<sequence length="314" mass="32255">MLRTLFQLLVLLSFSEHALGGSCNGDNCLNAMRNHAVSASSFCTPFLASTQTATTGIPTFLTACSASPSKLSSGCSCILSSTTSSSSISTTSGSTCTATATITPVASTVTVTLSPSCSTVAATTCPAASTTSLISYSTVTTTVTVTATPTCSFEIVGGDFEDAATGDLSDFTVSSNPSDVGFYDTILTPSQQNAFNVPPGIDQFLFINFESIIVVSPITYTLQQVVGTCASPTTITLSASVFTPYDGGSINFCISSDNCSPFQTLDTSGALVQYSATFVTSPGTPLTATLNIQAVAFNELPFFVGVVNFVLSND</sequence>
<feature type="chain" id="PRO_5014327151" description="Ubiquitin 3 binding protein But2 C-terminal domain-containing protein" evidence="1">
    <location>
        <begin position="21"/>
        <end position="314"/>
    </location>
</feature>